<keyword evidence="2" id="KW-1185">Reference proteome</keyword>
<dbReference type="Proteomes" id="UP000616151">
    <property type="component" value="Unassembled WGS sequence"/>
</dbReference>
<name>A0ACC5REP0_9HYPH</name>
<gene>
    <name evidence="1" type="ORF">JHL16_31460</name>
</gene>
<organism evidence="1 2">
    <name type="scientific">Taklimakanibacter albus</name>
    <dbReference type="NCBI Taxonomy" id="2800327"/>
    <lineage>
        <taxon>Bacteria</taxon>
        <taxon>Pseudomonadati</taxon>
        <taxon>Pseudomonadota</taxon>
        <taxon>Alphaproteobacteria</taxon>
        <taxon>Hyphomicrobiales</taxon>
        <taxon>Aestuariivirgaceae</taxon>
        <taxon>Taklimakanibacter</taxon>
    </lineage>
</organism>
<comment type="caution">
    <text evidence="1">The sequence shown here is derived from an EMBL/GenBank/DDBJ whole genome shotgun (WGS) entry which is preliminary data.</text>
</comment>
<dbReference type="EMBL" id="JAENHL010000008">
    <property type="protein sequence ID" value="MBK1870925.1"/>
    <property type="molecule type" value="Genomic_DNA"/>
</dbReference>
<sequence length="160" mass="16021">MKKWMISAGAAAVAMALLAASPASAKSGIKIGSLNCTVSGGVGLILGSSKKMKCKFVSVTGRKVERYTGSITKIGIDIGFTKKSYITWAVFAGGNTKRGALAGSYGGASAEATVGVGLGANVLVGGFKKTIALQPVSIQGQKGLNVAAGIAGLHLKYAGR</sequence>
<evidence type="ECO:0000313" key="2">
    <source>
        <dbReference type="Proteomes" id="UP000616151"/>
    </source>
</evidence>
<protein>
    <submittedName>
        <fullName evidence="1">DUF992 domain-containing protein</fullName>
    </submittedName>
</protein>
<proteinExistence type="predicted"/>
<evidence type="ECO:0000313" key="1">
    <source>
        <dbReference type="EMBL" id="MBK1870925.1"/>
    </source>
</evidence>
<accession>A0ACC5REP0</accession>
<reference evidence="1" key="1">
    <citation type="submission" date="2021-01" db="EMBL/GenBank/DDBJ databases">
        <authorList>
            <person name="Sun Q."/>
        </authorList>
    </citation>
    <scope>NUCLEOTIDE SEQUENCE</scope>
    <source>
        <strain evidence="1">YIM B02566</strain>
    </source>
</reference>